<reference evidence="2 3" key="1">
    <citation type="submission" date="2014-11" db="EMBL/GenBank/DDBJ databases">
        <authorList>
            <person name="Zhu J."/>
            <person name="Qi W."/>
            <person name="Song R."/>
        </authorList>
    </citation>
    <scope>NUCLEOTIDE SEQUENCE [LARGE SCALE GENOMIC DNA]</scope>
</reference>
<dbReference type="PhylomeDB" id="A0A0G4EHV9"/>
<name>A0A0G4EHV9_VITBC</name>
<sequence>MIRRSFAGISFLLSSAASASAFSVDPVKMASFPPTFHLTKAMKGPDVAKHLVLGEEAKGASIVCIDPDAPHGCDSGQSNFGWLHWYVTSLTPGEEPDPKCHRGEHLITLSTGSHKWKGCEVVTYAPPTPPQGFHRYEFFMLPAGTTLPLSSWGLSSDSRKTRADIITDVHQKGGGVPFAAFGCTKSTAANAQCVKSDQFPAGCQYTATA</sequence>
<evidence type="ECO:0008006" key="4">
    <source>
        <dbReference type="Google" id="ProtNLM"/>
    </source>
</evidence>
<protein>
    <recommendedName>
        <fullName evidence="4">Phosphatidylethanolamine-binding protein</fullName>
    </recommendedName>
</protein>
<keyword evidence="1" id="KW-0732">Signal</keyword>
<feature type="chain" id="PRO_5005187787" description="Phosphatidylethanolamine-binding protein" evidence="1">
    <location>
        <begin position="22"/>
        <end position="209"/>
    </location>
</feature>
<dbReference type="AlphaFoldDB" id="A0A0G4EHV9"/>
<keyword evidence="3" id="KW-1185">Reference proteome</keyword>
<dbReference type="InterPro" id="IPR036610">
    <property type="entry name" value="PEBP-like_sf"/>
</dbReference>
<dbReference type="Proteomes" id="UP000041254">
    <property type="component" value="Unassembled WGS sequence"/>
</dbReference>
<dbReference type="EMBL" id="CDMY01000228">
    <property type="protein sequence ID" value="CEL95499.1"/>
    <property type="molecule type" value="Genomic_DNA"/>
</dbReference>
<dbReference type="InParanoid" id="A0A0G4EHV9"/>
<dbReference type="OrthoDB" id="2506647at2759"/>
<dbReference type="Pfam" id="PF01161">
    <property type="entry name" value="PBP"/>
    <property type="match status" value="1"/>
</dbReference>
<dbReference type="VEuPathDB" id="CryptoDB:Vbra_11929"/>
<evidence type="ECO:0000256" key="1">
    <source>
        <dbReference type="SAM" id="SignalP"/>
    </source>
</evidence>
<accession>A0A0G4EHV9</accession>
<gene>
    <name evidence="2" type="ORF">Vbra_11929</name>
</gene>
<dbReference type="InterPro" id="IPR008914">
    <property type="entry name" value="PEBP"/>
</dbReference>
<dbReference type="Gene3D" id="3.90.280.10">
    <property type="entry name" value="PEBP-like"/>
    <property type="match status" value="1"/>
</dbReference>
<dbReference type="SUPFAM" id="SSF49777">
    <property type="entry name" value="PEBP-like"/>
    <property type="match status" value="1"/>
</dbReference>
<proteinExistence type="predicted"/>
<feature type="signal peptide" evidence="1">
    <location>
        <begin position="1"/>
        <end position="21"/>
    </location>
</feature>
<evidence type="ECO:0000313" key="2">
    <source>
        <dbReference type="EMBL" id="CEL95499.1"/>
    </source>
</evidence>
<organism evidence="2 3">
    <name type="scientific">Vitrella brassicaformis (strain CCMP3155)</name>
    <dbReference type="NCBI Taxonomy" id="1169540"/>
    <lineage>
        <taxon>Eukaryota</taxon>
        <taxon>Sar</taxon>
        <taxon>Alveolata</taxon>
        <taxon>Colpodellida</taxon>
        <taxon>Vitrellaceae</taxon>
        <taxon>Vitrella</taxon>
    </lineage>
</organism>
<evidence type="ECO:0000313" key="3">
    <source>
        <dbReference type="Proteomes" id="UP000041254"/>
    </source>
</evidence>